<proteinExistence type="predicted"/>
<dbReference type="InterPro" id="IPR005151">
    <property type="entry name" value="Tail-specific_protease"/>
</dbReference>
<dbReference type="Gene3D" id="3.30.750.44">
    <property type="match status" value="1"/>
</dbReference>
<dbReference type="InterPro" id="IPR029045">
    <property type="entry name" value="ClpP/crotonase-like_dom_sf"/>
</dbReference>
<evidence type="ECO:0000313" key="3">
    <source>
        <dbReference type="EMBL" id="GAA0875655.1"/>
    </source>
</evidence>
<dbReference type="PANTHER" id="PTHR32060">
    <property type="entry name" value="TAIL-SPECIFIC PROTEASE"/>
    <property type="match status" value="1"/>
</dbReference>
<dbReference type="PANTHER" id="PTHR32060:SF30">
    <property type="entry name" value="CARBOXY-TERMINAL PROCESSING PROTEASE CTPA"/>
    <property type="match status" value="1"/>
</dbReference>
<comment type="caution">
    <text evidence="3">The sequence shown here is derived from an EMBL/GenBank/DDBJ whole genome shotgun (WGS) entry which is preliminary data.</text>
</comment>
<dbReference type="Pfam" id="PF03572">
    <property type="entry name" value="Peptidase_S41"/>
    <property type="match status" value="1"/>
</dbReference>
<evidence type="ECO:0000256" key="1">
    <source>
        <dbReference type="SAM" id="SignalP"/>
    </source>
</evidence>
<evidence type="ECO:0000259" key="2">
    <source>
        <dbReference type="SMART" id="SM00245"/>
    </source>
</evidence>
<dbReference type="SUPFAM" id="SSF52096">
    <property type="entry name" value="ClpP/crotonase"/>
    <property type="match status" value="1"/>
</dbReference>
<evidence type="ECO:0000313" key="4">
    <source>
        <dbReference type="Proteomes" id="UP001501126"/>
    </source>
</evidence>
<accession>A0ABN1MS16</accession>
<gene>
    <name evidence="3" type="ORF">GCM10009118_20640</name>
</gene>
<reference evidence="3 4" key="1">
    <citation type="journal article" date="2019" name="Int. J. Syst. Evol. Microbiol.">
        <title>The Global Catalogue of Microorganisms (GCM) 10K type strain sequencing project: providing services to taxonomists for standard genome sequencing and annotation.</title>
        <authorList>
            <consortium name="The Broad Institute Genomics Platform"/>
            <consortium name="The Broad Institute Genome Sequencing Center for Infectious Disease"/>
            <person name="Wu L."/>
            <person name="Ma J."/>
        </authorList>
    </citation>
    <scope>NUCLEOTIDE SEQUENCE [LARGE SCALE GENOMIC DNA]</scope>
    <source>
        <strain evidence="3 4">JCM 16083</strain>
    </source>
</reference>
<dbReference type="Proteomes" id="UP001501126">
    <property type="component" value="Unassembled WGS sequence"/>
</dbReference>
<dbReference type="Gene3D" id="2.30.42.10">
    <property type="match status" value="1"/>
</dbReference>
<sequence>MKRILTVILLAISCICQAQEEEVIERLTVYGQVWGFLKYFHPEPGHRDWDQVILDNYEIVKNCENREEFNVVLSRLLEICKDYEPVPREVNDSMLFHQSFEWIENELISADNKAWLHHLRLNKPAFKNKYIKGAFVGSPDITGENKYETFNSNPAINYLAATRYWNIINYYYPYRDLIPTNWTEVYRAHIPEFISASTYDAYYFAVRSLTTEIRDAHGFIRTENNPMDHYKFAPFYCESVRDGVFVKLVWQDTLQPFNLQPMDRLVAIDGKTLDEKWEEISRVVATSNDYYLSKATYYLRISDKDTMVITVERNGKRITDTLVTIDRETLQSRYKPTQSNGEKSSYAFLKDSVSGKEYAYLHMGRLKSSEITRKFQRKLHKTDHVVIDIRNYPNWTVLKLSDALIKGKRKFAKFINMDFDYPGSYKWTTSQTIGNTRKEYKGKLYVLVDYNTMSQAEYTVMALQQHPNTTVIGGQTAGADGNIVEIPLPFGIRSVFSGLGVYYPDGTGTQQVGVKRDIPVVQDKSYIEFGNDLILNKALELIRNE</sequence>
<name>A0ABN1MS16_9FLAO</name>
<dbReference type="EMBL" id="BAAAFH010000011">
    <property type="protein sequence ID" value="GAA0875655.1"/>
    <property type="molecule type" value="Genomic_DNA"/>
</dbReference>
<keyword evidence="4" id="KW-1185">Reference proteome</keyword>
<feature type="signal peptide" evidence="1">
    <location>
        <begin position="1"/>
        <end position="18"/>
    </location>
</feature>
<protein>
    <recommendedName>
        <fullName evidence="2">Tail specific protease domain-containing protein</fullName>
    </recommendedName>
</protein>
<dbReference type="Gene3D" id="3.90.226.10">
    <property type="entry name" value="2-enoyl-CoA Hydratase, Chain A, domain 1"/>
    <property type="match status" value="1"/>
</dbReference>
<organism evidence="3 4">
    <name type="scientific">Wandonia haliotis</name>
    <dbReference type="NCBI Taxonomy" id="574963"/>
    <lineage>
        <taxon>Bacteria</taxon>
        <taxon>Pseudomonadati</taxon>
        <taxon>Bacteroidota</taxon>
        <taxon>Flavobacteriia</taxon>
        <taxon>Flavobacteriales</taxon>
        <taxon>Crocinitomicaceae</taxon>
        <taxon>Wandonia</taxon>
    </lineage>
</organism>
<keyword evidence="1" id="KW-0732">Signal</keyword>
<feature type="domain" description="Tail specific protease" evidence="2">
    <location>
        <begin position="308"/>
        <end position="521"/>
    </location>
</feature>
<dbReference type="SMART" id="SM00245">
    <property type="entry name" value="TSPc"/>
    <property type="match status" value="1"/>
</dbReference>
<feature type="chain" id="PRO_5045119368" description="Tail specific protease domain-containing protein" evidence="1">
    <location>
        <begin position="19"/>
        <end position="545"/>
    </location>
</feature>
<dbReference type="RefSeq" id="WP_343787370.1">
    <property type="nucleotide sequence ID" value="NZ_BAAAFH010000011.1"/>
</dbReference>
<dbReference type="InterPro" id="IPR036034">
    <property type="entry name" value="PDZ_sf"/>
</dbReference>